<evidence type="ECO:0000256" key="6">
    <source>
        <dbReference type="ARBA" id="ARBA00022989"/>
    </source>
</evidence>
<dbReference type="InterPro" id="IPR001054">
    <property type="entry name" value="A/G_cyclase"/>
</dbReference>
<evidence type="ECO:0000313" key="13">
    <source>
        <dbReference type="EMBL" id="KAK4023278.1"/>
    </source>
</evidence>
<dbReference type="InterPro" id="IPR001828">
    <property type="entry name" value="ANF_lig-bd_rcpt"/>
</dbReference>
<dbReference type="Gene3D" id="3.40.50.2300">
    <property type="match status" value="3"/>
</dbReference>
<dbReference type="PANTHER" id="PTHR11920">
    <property type="entry name" value="GUANYLYL CYCLASE"/>
    <property type="match status" value="1"/>
</dbReference>
<dbReference type="CDD" id="cd07302">
    <property type="entry name" value="CHD"/>
    <property type="match status" value="1"/>
</dbReference>
<dbReference type="PROSITE" id="PS50125">
    <property type="entry name" value="GUANYLATE_CYCLASE_2"/>
    <property type="match status" value="1"/>
</dbReference>
<feature type="domain" description="Protein kinase" evidence="11">
    <location>
        <begin position="572"/>
        <end position="873"/>
    </location>
</feature>
<dbReference type="InterPro" id="IPR001245">
    <property type="entry name" value="Ser-Thr/Tyr_kinase_cat_dom"/>
</dbReference>
<sequence length="1163" mass="130492">MPTKRTSEKIVVLQNLISSWRQLLFVQQIFWIILLSYLVPTEGSSLKLSIGFLATPQDHLSLQSEQEIKNAFEMAVDEANALGQLPENVTLSMTFKTVQVNHSVSVALEEIMRSGAVTAFGHADICNLLTSALKSRDRIAISNVCGDEKLSNKDLFPAFLRTRPPDSQMVESILALLQHYDWNSISVVVENTTKWRATALSLERRTGHKEGLAGHRRNITTIHRIYFNDNRLCCALKQPCCYVAWSHDVFQKIKSSTKLFIFLGEKISLRKFVQAIEDLEQWRANQYLVISCDSEAYIASWGTNFLQPPREIEKMMDENNNRDTGSVLTESRKFNAYSKLVENTWLPNTPQTPKHTYSNELKAKTKPGNIMIIRNIANEQLKSFTRRLRLYSSQKHPIDEDVVSLLPSSIYAAYAYDAIMVYTQALAFHVKKSGSSRNSVMEAALNGSLLFNTILEIQNFSSVRGGFISFNANGDTEDSYIAVGSSDLFPPKPNSSADGHTNVMVPFGHFRGTMFHQTAELNHTLHARFAGSESNFEDQVIYDVELLKDNVNMTMIVAHLLTLAAMVYLFTHQARKLAAKMDILTIKVAISTDAELSSHLLEVKQMRVMNYPVHPNKVVDDWRMKVWNKSIKWTSPWPALDCETIGEIRQMCRLQHDNINPFICAIVEPARICVLTEFQSRKSLMDVLSTSNNDLNYKLIASLALDLVKGMLYIHSSDLRCHGNLKSANCLLDSNWTLKVTDFGLHKLRNAAKDPSQNERDHYFDLLWTAPEILRNPSLTGTPEGDVYSFAIILHEMVCRQGPFAICYDLGDSARIINQIKHTVRGCQIPARPPIESLDCRLAYMFPCMVDCWIEDPNERPNFSSVLNYLTKVGGTSTDFTYKKMLVSEDVCIEEEKRALEDEIQQIDEVLHRIIPKSVANCLANGMPVEAELWENVTVFEADLVGFTEIASETTPLGTMILLDDVYTLFDSIARGYDVCKIGTIGDAYIVVSGIQPTRGKNSAGEIASMALEVVEKMKGSGIGHRGKPLVVRIGVHTGDLVTGVVGSTIMPTYSIFGDTVSVASRLESTSSELRIQISEASYQELQQIGGYITEERTDRNDAAESLKTYWLIGKTSKAVQRREKDCSSVKSLCNRQSVISLTSTDIYIDHSIDDDPSNLSSP</sequence>
<keyword evidence="14" id="KW-1185">Reference proteome</keyword>
<dbReference type="Pfam" id="PF01094">
    <property type="entry name" value="ANF_receptor"/>
    <property type="match status" value="1"/>
</dbReference>
<accession>A0ABR0AE62</accession>
<dbReference type="SMART" id="SM00044">
    <property type="entry name" value="CYCc"/>
    <property type="match status" value="1"/>
</dbReference>
<evidence type="ECO:0000256" key="7">
    <source>
        <dbReference type="ARBA" id="ARBA00023136"/>
    </source>
</evidence>
<keyword evidence="6" id="KW-1133">Transmembrane helix</keyword>
<evidence type="ECO:0000256" key="3">
    <source>
        <dbReference type="ARBA" id="ARBA00012202"/>
    </source>
</evidence>
<evidence type="ECO:0000256" key="4">
    <source>
        <dbReference type="ARBA" id="ARBA00022692"/>
    </source>
</evidence>
<organism evidence="13 14">
    <name type="scientific">Daphnia magna</name>
    <dbReference type="NCBI Taxonomy" id="35525"/>
    <lineage>
        <taxon>Eukaryota</taxon>
        <taxon>Metazoa</taxon>
        <taxon>Ecdysozoa</taxon>
        <taxon>Arthropoda</taxon>
        <taxon>Crustacea</taxon>
        <taxon>Branchiopoda</taxon>
        <taxon>Diplostraca</taxon>
        <taxon>Cladocera</taxon>
        <taxon>Anomopoda</taxon>
        <taxon>Daphniidae</taxon>
        <taxon>Daphnia</taxon>
    </lineage>
</organism>
<dbReference type="Gene3D" id="1.10.510.10">
    <property type="entry name" value="Transferase(Phosphotransferase) domain 1"/>
    <property type="match status" value="1"/>
</dbReference>
<comment type="subcellular location">
    <subcellularLocation>
        <location evidence="2">Membrane</location>
        <topology evidence="2">Single-pass membrane protein</topology>
    </subcellularLocation>
</comment>
<keyword evidence="4" id="KW-0812">Transmembrane</keyword>
<dbReference type="Gene3D" id="3.30.70.1230">
    <property type="entry name" value="Nucleotide cyclase"/>
    <property type="match status" value="1"/>
</dbReference>
<evidence type="ECO:0000256" key="9">
    <source>
        <dbReference type="ARBA" id="ARBA00023239"/>
    </source>
</evidence>
<comment type="catalytic activity">
    <reaction evidence="1">
        <text>GTP = 3',5'-cyclic GMP + diphosphate</text>
        <dbReference type="Rhea" id="RHEA:13665"/>
        <dbReference type="ChEBI" id="CHEBI:33019"/>
        <dbReference type="ChEBI" id="CHEBI:37565"/>
        <dbReference type="ChEBI" id="CHEBI:57746"/>
        <dbReference type="EC" id="4.6.1.2"/>
    </reaction>
</comment>
<dbReference type="InterPro" id="IPR050401">
    <property type="entry name" value="Cyclic_nucleotide_synthase"/>
</dbReference>
<reference evidence="13 14" key="1">
    <citation type="journal article" date="2023" name="Nucleic Acids Res.">
        <title>The hologenome of Daphnia magna reveals possible DNA methylation and microbiome-mediated evolution of the host genome.</title>
        <authorList>
            <person name="Chaturvedi A."/>
            <person name="Li X."/>
            <person name="Dhandapani V."/>
            <person name="Marshall H."/>
            <person name="Kissane S."/>
            <person name="Cuenca-Cambronero M."/>
            <person name="Asole G."/>
            <person name="Calvet F."/>
            <person name="Ruiz-Romero M."/>
            <person name="Marangio P."/>
            <person name="Guigo R."/>
            <person name="Rago D."/>
            <person name="Mirbahai L."/>
            <person name="Eastwood N."/>
            <person name="Colbourne J.K."/>
            <person name="Zhou J."/>
            <person name="Mallon E."/>
            <person name="Orsini L."/>
        </authorList>
    </citation>
    <scope>NUCLEOTIDE SEQUENCE [LARGE SCALE GENOMIC DNA]</scope>
    <source>
        <strain evidence="13">LRV0_1</strain>
    </source>
</reference>
<evidence type="ECO:0000256" key="8">
    <source>
        <dbReference type="ARBA" id="ARBA00023180"/>
    </source>
</evidence>
<evidence type="ECO:0000256" key="10">
    <source>
        <dbReference type="ARBA" id="ARBA00023293"/>
    </source>
</evidence>
<keyword evidence="8" id="KW-0325">Glycoprotein</keyword>
<keyword evidence="5" id="KW-0547">Nucleotide-binding</keyword>
<feature type="domain" description="Guanylate cyclase" evidence="12">
    <location>
        <begin position="938"/>
        <end position="1068"/>
    </location>
</feature>
<keyword evidence="9" id="KW-0456">Lyase</keyword>
<protein>
    <recommendedName>
        <fullName evidence="3">guanylate cyclase</fullName>
        <ecNumber evidence="3">4.6.1.2</ecNumber>
    </recommendedName>
</protein>
<dbReference type="SUPFAM" id="SSF55073">
    <property type="entry name" value="Nucleotide cyclase"/>
    <property type="match status" value="1"/>
</dbReference>
<keyword evidence="7" id="KW-0472">Membrane</keyword>
<evidence type="ECO:0000256" key="5">
    <source>
        <dbReference type="ARBA" id="ARBA00022741"/>
    </source>
</evidence>
<dbReference type="SUPFAM" id="SSF56112">
    <property type="entry name" value="Protein kinase-like (PK-like)"/>
    <property type="match status" value="1"/>
</dbReference>
<dbReference type="SUPFAM" id="SSF53822">
    <property type="entry name" value="Periplasmic binding protein-like I"/>
    <property type="match status" value="1"/>
</dbReference>
<evidence type="ECO:0000313" key="14">
    <source>
        <dbReference type="Proteomes" id="UP001234178"/>
    </source>
</evidence>
<dbReference type="Proteomes" id="UP001234178">
    <property type="component" value="Unassembled WGS sequence"/>
</dbReference>
<name>A0ABR0AE62_9CRUS</name>
<evidence type="ECO:0000256" key="1">
    <source>
        <dbReference type="ARBA" id="ARBA00001436"/>
    </source>
</evidence>
<dbReference type="Pfam" id="PF07714">
    <property type="entry name" value="PK_Tyr_Ser-Thr"/>
    <property type="match status" value="1"/>
</dbReference>
<dbReference type="InterPro" id="IPR029787">
    <property type="entry name" value="Nucleotide_cyclase"/>
</dbReference>
<dbReference type="PROSITE" id="PS50011">
    <property type="entry name" value="PROTEIN_KINASE_DOM"/>
    <property type="match status" value="1"/>
</dbReference>
<dbReference type="InterPro" id="IPR000719">
    <property type="entry name" value="Prot_kinase_dom"/>
</dbReference>
<dbReference type="EC" id="4.6.1.2" evidence="3"/>
<dbReference type="InterPro" id="IPR028082">
    <property type="entry name" value="Peripla_BP_I"/>
</dbReference>
<dbReference type="Pfam" id="PF00211">
    <property type="entry name" value="Guanylate_cyc"/>
    <property type="match status" value="1"/>
</dbReference>
<evidence type="ECO:0000259" key="11">
    <source>
        <dbReference type="PROSITE" id="PS50011"/>
    </source>
</evidence>
<keyword evidence="10" id="KW-0141">cGMP biosynthesis</keyword>
<evidence type="ECO:0000259" key="12">
    <source>
        <dbReference type="PROSITE" id="PS50125"/>
    </source>
</evidence>
<dbReference type="PANTHER" id="PTHR11920:SF474">
    <property type="entry name" value="RECEPTOR-TYPE GUANYLATE CYCLASE GYC76C"/>
    <property type="match status" value="1"/>
</dbReference>
<dbReference type="EMBL" id="JAOYFB010000037">
    <property type="protein sequence ID" value="KAK4023278.1"/>
    <property type="molecule type" value="Genomic_DNA"/>
</dbReference>
<proteinExistence type="predicted"/>
<dbReference type="InterPro" id="IPR011009">
    <property type="entry name" value="Kinase-like_dom_sf"/>
</dbReference>
<comment type="caution">
    <text evidence="13">The sequence shown here is derived from an EMBL/GenBank/DDBJ whole genome shotgun (WGS) entry which is preliminary data.</text>
</comment>
<gene>
    <name evidence="13" type="ORF">OUZ56_008696</name>
</gene>
<evidence type="ECO:0000256" key="2">
    <source>
        <dbReference type="ARBA" id="ARBA00004167"/>
    </source>
</evidence>